<proteinExistence type="predicted"/>
<reference evidence="1" key="2">
    <citation type="journal article" date="2015" name="Data Brief">
        <title>Shoot transcriptome of the giant reed, Arundo donax.</title>
        <authorList>
            <person name="Barrero R.A."/>
            <person name="Guerrero F.D."/>
            <person name="Moolhuijzen P."/>
            <person name="Goolsby J.A."/>
            <person name="Tidwell J."/>
            <person name="Bellgard S.E."/>
            <person name="Bellgard M.I."/>
        </authorList>
    </citation>
    <scope>NUCLEOTIDE SEQUENCE</scope>
    <source>
        <tissue evidence="1">Shoot tissue taken approximately 20 cm above the soil surface</tissue>
    </source>
</reference>
<organism evidence="1">
    <name type="scientific">Arundo donax</name>
    <name type="common">Giant reed</name>
    <name type="synonym">Donax arundinaceus</name>
    <dbReference type="NCBI Taxonomy" id="35708"/>
    <lineage>
        <taxon>Eukaryota</taxon>
        <taxon>Viridiplantae</taxon>
        <taxon>Streptophyta</taxon>
        <taxon>Embryophyta</taxon>
        <taxon>Tracheophyta</taxon>
        <taxon>Spermatophyta</taxon>
        <taxon>Magnoliopsida</taxon>
        <taxon>Liliopsida</taxon>
        <taxon>Poales</taxon>
        <taxon>Poaceae</taxon>
        <taxon>PACMAD clade</taxon>
        <taxon>Arundinoideae</taxon>
        <taxon>Arundineae</taxon>
        <taxon>Arundo</taxon>
    </lineage>
</organism>
<sequence length="46" mass="5204">MPPPALPGISSGEACLFWSQIWEKHCQMGPKVMHDCARLENTETEF</sequence>
<name>A0A0A8Y2V6_ARUDO</name>
<dbReference type="AlphaFoldDB" id="A0A0A8Y2V6"/>
<accession>A0A0A8Y2V6</accession>
<dbReference type="EMBL" id="GBRH01278332">
    <property type="protein sequence ID" value="JAD19563.1"/>
    <property type="molecule type" value="Transcribed_RNA"/>
</dbReference>
<reference evidence="1" key="1">
    <citation type="submission" date="2014-09" db="EMBL/GenBank/DDBJ databases">
        <authorList>
            <person name="Magalhaes I.L.F."/>
            <person name="Oliveira U."/>
            <person name="Santos F.R."/>
            <person name="Vidigal T.H.D.A."/>
            <person name="Brescovit A.D."/>
            <person name="Santos A.J."/>
        </authorList>
    </citation>
    <scope>NUCLEOTIDE SEQUENCE</scope>
    <source>
        <tissue evidence="1">Shoot tissue taken approximately 20 cm above the soil surface</tissue>
    </source>
</reference>
<protein>
    <submittedName>
        <fullName evidence="1">Uncharacterized protein</fullName>
    </submittedName>
</protein>
<evidence type="ECO:0000313" key="1">
    <source>
        <dbReference type="EMBL" id="JAD19563.1"/>
    </source>
</evidence>